<dbReference type="InterPro" id="IPR005039">
    <property type="entry name" value="Ant_C"/>
</dbReference>
<evidence type="ECO:0000313" key="2">
    <source>
        <dbReference type="EMBL" id="RKW71786.1"/>
    </source>
</evidence>
<dbReference type="Pfam" id="PF03374">
    <property type="entry name" value="ANT"/>
    <property type="match status" value="1"/>
</dbReference>
<dbReference type="AlphaFoldDB" id="A0A496PMU6"/>
<proteinExistence type="predicted"/>
<organism evidence="2 3">
    <name type="scientific">Galactobacter caseinivorans</name>
    <dbReference type="NCBI Taxonomy" id="2676123"/>
    <lineage>
        <taxon>Bacteria</taxon>
        <taxon>Bacillati</taxon>
        <taxon>Actinomycetota</taxon>
        <taxon>Actinomycetes</taxon>
        <taxon>Micrococcales</taxon>
        <taxon>Micrococcaceae</taxon>
        <taxon>Galactobacter</taxon>
    </lineage>
</organism>
<dbReference type="PANTHER" id="PTHR36180">
    <property type="entry name" value="DNA-BINDING PROTEIN-RELATED-RELATED"/>
    <property type="match status" value="1"/>
</dbReference>
<dbReference type="GO" id="GO:0003677">
    <property type="term" value="F:DNA binding"/>
    <property type="evidence" value="ECO:0007669"/>
    <property type="project" value="InterPro"/>
</dbReference>
<sequence>MTTPTLFTYADTPVRVLDVDGEPWFVLADLCKVLDLSNPSMVAQRLDADALSTAEVIDGMGRAQSARTVTEAGMYEAVFMSRKPEARDFKRWVTHEVLPTIRKTGSYQQPKTLAERSVELIQDLHAEVAALTPRASAWDTMAGAHGDYAVDEAAKILSRDPNITVGRARLFTHMAERGWIYRHGARNRWHAYQSQVDNGRLVQRMSAAFLNQRTGEMEVPDPTIRITVKGLEALRASLTPALELSA</sequence>
<accession>A0A496PMU6</accession>
<evidence type="ECO:0000259" key="1">
    <source>
        <dbReference type="PROSITE" id="PS51750"/>
    </source>
</evidence>
<evidence type="ECO:0000313" key="3">
    <source>
        <dbReference type="Proteomes" id="UP000273119"/>
    </source>
</evidence>
<dbReference type="Pfam" id="PF02498">
    <property type="entry name" value="Bro-N"/>
    <property type="match status" value="1"/>
</dbReference>
<dbReference type="RefSeq" id="WP_121484049.1">
    <property type="nucleotide sequence ID" value="NZ_QQXL01000001.1"/>
</dbReference>
<name>A0A496PMU6_9MICC</name>
<reference evidence="2 3" key="1">
    <citation type="submission" date="2018-07" db="EMBL/GenBank/DDBJ databases">
        <title>Arthrobacter sp. nov., isolated from raw cow's milk with high bacterial count.</title>
        <authorList>
            <person name="Hahne J."/>
            <person name="Isele D."/>
            <person name="Lipski A."/>
        </authorList>
    </citation>
    <scope>NUCLEOTIDE SEQUENCE [LARGE SCALE GENOMIC DNA]</scope>
    <source>
        <strain evidence="2 3">JZ R-183</strain>
    </source>
</reference>
<dbReference type="PANTHER" id="PTHR36180:SF2">
    <property type="entry name" value="BRO FAMILY PROTEIN"/>
    <property type="match status" value="1"/>
</dbReference>
<dbReference type="SMART" id="SM01040">
    <property type="entry name" value="Bro-N"/>
    <property type="match status" value="1"/>
</dbReference>
<comment type="caution">
    <text evidence="2">The sequence shown here is derived from an EMBL/GenBank/DDBJ whole genome shotgun (WGS) entry which is preliminary data.</text>
</comment>
<dbReference type="EMBL" id="QQXL01000001">
    <property type="protein sequence ID" value="RKW71786.1"/>
    <property type="molecule type" value="Genomic_DNA"/>
</dbReference>
<dbReference type="Proteomes" id="UP000273119">
    <property type="component" value="Unassembled WGS sequence"/>
</dbReference>
<dbReference type="PROSITE" id="PS51750">
    <property type="entry name" value="BRO_N"/>
    <property type="match status" value="1"/>
</dbReference>
<gene>
    <name evidence="2" type="ORF">DWQ67_02860</name>
</gene>
<dbReference type="InterPro" id="IPR003497">
    <property type="entry name" value="BRO_N_domain"/>
</dbReference>
<protein>
    <recommendedName>
        <fullName evidence="1">Bro-N domain-containing protein</fullName>
    </recommendedName>
</protein>
<keyword evidence="3" id="KW-1185">Reference proteome</keyword>
<feature type="domain" description="Bro-N" evidence="1">
    <location>
        <begin position="1"/>
        <end position="105"/>
    </location>
</feature>